<dbReference type="Proteomes" id="UP000287166">
    <property type="component" value="Unassembled WGS sequence"/>
</dbReference>
<dbReference type="OrthoDB" id="3248709at2759"/>
<keyword evidence="2" id="KW-0812">Transmembrane</keyword>
<dbReference type="InParanoid" id="A0A401GWI2"/>
<comment type="caution">
    <text evidence="3">The sequence shown here is derived from an EMBL/GenBank/DDBJ whole genome shotgun (WGS) entry which is preliminary data.</text>
</comment>
<sequence>MSSQTSRTLSSSTVAASSSLFDSLKLPRSEALARLRTNTIGIFILTVLTTLLPLPSLWTALSIVRSHAPVSTLYYTLCLLEVLAIFVFSTNILQASYALRYPRVSHPPPPPSPAKNINMSPLARPLKGLSASTSSSPQRQKSFTYATSPVSTPSRTINYTIPSSANAPFDTSFASSLPSPPASPASPLAAYRGKHASAVGRAFDGSLLSRLARVESDDDDD</sequence>
<feature type="transmembrane region" description="Helical" evidence="2">
    <location>
        <begin position="40"/>
        <end position="61"/>
    </location>
</feature>
<dbReference type="STRING" id="139825.A0A401GWI2"/>
<dbReference type="AlphaFoldDB" id="A0A401GWI2"/>
<reference evidence="3 4" key="1">
    <citation type="journal article" date="2018" name="Sci. Rep.">
        <title>Genome sequence of the cauliflower mushroom Sparassis crispa (Hanabiratake) and its association with beneficial usage.</title>
        <authorList>
            <person name="Kiyama R."/>
            <person name="Furutani Y."/>
            <person name="Kawaguchi K."/>
            <person name="Nakanishi T."/>
        </authorList>
    </citation>
    <scope>NUCLEOTIDE SEQUENCE [LARGE SCALE GENOMIC DNA]</scope>
</reference>
<feature type="region of interest" description="Disordered" evidence="1">
    <location>
        <begin position="128"/>
        <end position="151"/>
    </location>
</feature>
<accession>A0A401GWI2</accession>
<dbReference type="GeneID" id="38783459"/>
<feature type="compositionally biased region" description="Polar residues" evidence="1">
    <location>
        <begin position="130"/>
        <end position="151"/>
    </location>
</feature>
<evidence type="ECO:0000256" key="1">
    <source>
        <dbReference type="SAM" id="MobiDB-lite"/>
    </source>
</evidence>
<proteinExistence type="predicted"/>
<dbReference type="EMBL" id="BFAD01000009">
    <property type="protein sequence ID" value="GBE86542.1"/>
    <property type="molecule type" value="Genomic_DNA"/>
</dbReference>
<organism evidence="3 4">
    <name type="scientific">Sparassis crispa</name>
    <dbReference type="NCBI Taxonomy" id="139825"/>
    <lineage>
        <taxon>Eukaryota</taxon>
        <taxon>Fungi</taxon>
        <taxon>Dikarya</taxon>
        <taxon>Basidiomycota</taxon>
        <taxon>Agaricomycotina</taxon>
        <taxon>Agaricomycetes</taxon>
        <taxon>Polyporales</taxon>
        <taxon>Sparassidaceae</taxon>
        <taxon>Sparassis</taxon>
    </lineage>
</organism>
<dbReference type="RefSeq" id="XP_027617455.1">
    <property type="nucleotide sequence ID" value="XM_027761654.1"/>
</dbReference>
<feature type="transmembrane region" description="Helical" evidence="2">
    <location>
        <begin position="73"/>
        <end position="93"/>
    </location>
</feature>
<keyword evidence="2" id="KW-1133">Transmembrane helix</keyword>
<keyword evidence="2" id="KW-0472">Membrane</keyword>
<evidence type="ECO:0000256" key="2">
    <source>
        <dbReference type="SAM" id="Phobius"/>
    </source>
</evidence>
<protein>
    <submittedName>
        <fullName evidence="3">Uncharacterized protein</fullName>
    </submittedName>
</protein>
<name>A0A401GWI2_9APHY</name>
<keyword evidence="4" id="KW-1185">Reference proteome</keyword>
<evidence type="ECO:0000313" key="4">
    <source>
        <dbReference type="Proteomes" id="UP000287166"/>
    </source>
</evidence>
<evidence type="ECO:0000313" key="3">
    <source>
        <dbReference type="EMBL" id="GBE86542.1"/>
    </source>
</evidence>
<gene>
    <name evidence="3" type="ORF">SCP_0904210</name>
</gene>